<accession>X6L9W7</accession>
<comment type="caution">
    <text evidence="1">The sequence shown here is derived from an EMBL/GenBank/DDBJ whole genome shotgun (WGS) entry which is preliminary data.</text>
</comment>
<keyword evidence="2" id="KW-1185">Reference proteome</keyword>
<dbReference type="EMBL" id="ASPP01048283">
    <property type="protein sequence ID" value="ETN97901.1"/>
    <property type="molecule type" value="Genomic_DNA"/>
</dbReference>
<proteinExistence type="predicted"/>
<protein>
    <submittedName>
        <fullName evidence="1">Uncharacterized protein</fullName>
    </submittedName>
</protein>
<sequence length="199" mass="23780">MYRGDQGCILHFHPSMRRTYNIFSCDVSWISPFKHEREILFARSFVSGCDKETACKEQFAWSAKIESEDEYTQMILLTWTRYDQYIQQTMQISERSNHTIDPNIIYIILLEGGITLIDLYLPFFESWRKQSNNNKKYEEKKKEFMERRCCNCNINLFSIFTAEMAPQEYTSIELAAIYTIHNGLPFVEKENEKWKITKK</sequence>
<gene>
    <name evidence="1" type="ORF">RFI_39625</name>
</gene>
<evidence type="ECO:0000313" key="1">
    <source>
        <dbReference type="EMBL" id="ETN97901.1"/>
    </source>
</evidence>
<organism evidence="1 2">
    <name type="scientific">Reticulomyxa filosa</name>
    <dbReference type="NCBI Taxonomy" id="46433"/>
    <lineage>
        <taxon>Eukaryota</taxon>
        <taxon>Sar</taxon>
        <taxon>Rhizaria</taxon>
        <taxon>Retaria</taxon>
        <taxon>Foraminifera</taxon>
        <taxon>Monothalamids</taxon>
        <taxon>Reticulomyxidae</taxon>
        <taxon>Reticulomyxa</taxon>
    </lineage>
</organism>
<name>X6L9W7_RETFI</name>
<evidence type="ECO:0000313" key="2">
    <source>
        <dbReference type="Proteomes" id="UP000023152"/>
    </source>
</evidence>
<reference evidence="1 2" key="1">
    <citation type="journal article" date="2013" name="Curr. Biol.">
        <title>The Genome of the Foraminiferan Reticulomyxa filosa.</title>
        <authorList>
            <person name="Glockner G."/>
            <person name="Hulsmann N."/>
            <person name="Schleicher M."/>
            <person name="Noegel A.A."/>
            <person name="Eichinger L."/>
            <person name="Gallinger C."/>
            <person name="Pawlowski J."/>
            <person name="Sierra R."/>
            <person name="Euteneuer U."/>
            <person name="Pillet L."/>
            <person name="Moustafa A."/>
            <person name="Platzer M."/>
            <person name="Groth M."/>
            <person name="Szafranski K."/>
            <person name="Schliwa M."/>
        </authorList>
    </citation>
    <scope>NUCLEOTIDE SEQUENCE [LARGE SCALE GENOMIC DNA]</scope>
</reference>
<dbReference type="AlphaFoldDB" id="X6L9W7"/>
<dbReference type="Proteomes" id="UP000023152">
    <property type="component" value="Unassembled WGS sequence"/>
</dbReference>